<organism evidence="1 2">
    <name type="scientific">Peptostreptococcus equinus</name>
    <dbReference type="NCBI Taxonomy" id="3003601"/>
    <lineage>
        <taxon>Bacteria</taxon>
        <taxon>Bacillati</taxon>
        <taxon>Bacillota</taxon>
        <taxon>Clostridia</taxon>
        <taxon>Peptostreptococcales</taxon>
        <taxon>Peptostreptococcaceae</taxon>
        <taxon>Peptostreptococcus</taxon>
    </lineage>
</organism>
<evidence type="ECO:0000313" key="1">
    <source>
        <dbReference type="EMBL" id="WAW14758.1"/>
    </source>
</evidence>
<evidence type="ECO:0000313" key="2">
    <source>
        <dbReference type="Proteomes" id="UP001164187"/>
    </source>
</evidence>
<sequence>MNKKIQVKVELTKESKESLNKLSEMTEDTINKIETLLGDLELSIDNVISNIKIVAVKNSQLNNKDDGENNEA</sequence>
<accession>A0ABY7JN15</accession>
<dbReference type="Proteomes" id="UP001164187">
    <property type="component" value="Chromosome"/>
</dbReference>
<name>A0ABY7JN15_9FIRM</name>
<proteinExistence type="predicted"/>
<gene>
    <name evidence="1" type="ORF">O0R46_09255</name>
</gene>
<keyword evidence="2" id="KW-1185">Reference proteome</keyword>
<dbReference type="RefSeq" id="WP_269311455.1">
    <property type="nucleotide sequence ID" value="NZ_CP114052.1"/>
</dbReference>
<dbReference type="EMBL" id="CP114052">
    <property type="protein sequence ID" value="WAW14758.1"/>
    <property type="molecule type" value="Genomic_DNA"/>
</dbReference>
<reference evidence="1" key="1">
    <citation type="submission" date="2022-12" db="EMBL/GenBank/DDBJ databases">
        <title>Peptostreptococcus.</title>
        <authorList>
            <person name="Lee S.H."/>
        </authorList>
    </citation>
    <scope>NUCLEOTIDE SEQUENCE</scope>
    <source>
        <strain evidence="1">CBA3647</strain>
    </source>
</reference>
<protein>
    <submittedName>
        <fullName evidence="1">Uncharacterized protein</fullName>
    </submittedName>
</protein>